<dbReference type="EMBL" id="FQVK01000008">
    <property type="protein sequence ID" value="SHE79694.1"/>
    <property type="molecule type" value="Genomic_DNA"/>
</dbReference>
<gene>
    <name evidence="1" type="ORF">SAMN05444279_108117</name>
</gene>
<sequence length="114" mass="13141">MTRSLTEAELIEAVQNLTSERLSRFLSARIVIPRQSDRGLVYERLDMARLQLACELDDQYEMEPDALSMVLSLIDQMHGLRAELREVLRAIDAQPDPVRSQLVERIGTARFRRS</sequence>
<dbReference type="AlphaFoldDB" id="A0A1M4WEQ4"/>
<name>A0A1M4WEQ4_9RHOB</name>
<protein>
    <submittedName>
        <fullName evidence="1">Chaperone modulatory protein CbpM</fullName>
    </submittedName>
</protein>
<dbReference type="OrthoDB" id="9800876at2"/>
<dbReference type="Gene3D" id="1.10.1660.10">
    <property type="match status" value="1"/>
</dbReference>
<evidence type="ECO:0000313" key="1">
    <source>
        <dbReference type="EMBL" id="SHE79694.1"/>
    </source>
</evidence>
<organism evidence="1 2">
    <name type="scientific">Ruegeria intermedia</name>
    <dbReference type="NCBI Taxonomy" id="996115"/>
    <lineage>
        <taxon>Bacteria</taxon>
        <taxon>Pseudomonadati</taxon>
        <taxon>Pseudomonadota</taxon>
        <taxon>Alphaproteobacteria</taxon>
        <taxon>Rhodobacterales</taxon>
        <taxon>Roseobacteraceae</taxon>
        <taxon>Ruegeria</taxon>
    </lineage>
</organism>
<dbReference type="RefSeq" id="WP_149775523.1">
    <property type="nucleotide sequence ID" value="NZ_FQVK01000008.1"/>
</dbReference>
<keyword evidence="2" id="KW-1185">Reference proteome</keyword>
<evidence type="ECO:0000313" key="2">
    <source>
        <dbReference type="Proteomes" id="UP000325134"/>
    </source>
</evidence>
<proteinExistence type="predicted"/>
<reference evidence="1 2" key="1">
    <citation type="submission" date="2016-11" db="EMBL/GenBank/DDBJ databases">
        <authorList>
            <person name="Varghese N."/>
            <person name="Submissions S."/>
        </authorList>
    </citation>
    <scope>NUCLEOTIDE SEQUENCE [LARGE SCALE GENOMIC DNA]</scope>
    <source>
        <strain evidence="1 2">DSM 29341</strain>
    </source>
</reference>
<dbReference type="Proteomes" id="UP000325134">
    <property type="component" value="Unassembled WGS sequence"/>
</dbReference>
<accession>A0A1M4WEQ4</accession>